<dbReference type="InterPro" id="IPR001650">
    <property type="entry name" value="Helicase_C-like"/>
</dbReference>
<evidence type="ECO:0000256" key="1">
    <source>
        <dbReference type="ARBA" id="ARBA00022801"/>
    </source>
</evidence>
<accession>A2SSR6</accession>
<dbReference type="EMBL" id="CP000559">
    <property type="protein sequence ID" value="ABN07372.1"/>
    <property type="molecule type" value="Genomic_DNA"/>
</dbReference>
<dbReference type="AlphaFoldDB" id="A2SSR6"/>
<dbReference type="InterPro" id="IPR038718">
    <property type="entry name" value="SNF2-like_sf"/>
</dbReference>
<reference evidence="5 6" key="1">
    <citation type="journal article" date="2009" name="Stand. Genomic Sci.">
        <title>Complete genome sequence of Methanocorpusculum labreanum type strain Z.</title>
        <authorList>
            <person name="Anderson I.J."/>
            <person name="Sieprawska-Lupa M."/>
            <person name="Goltsman E."/>
            <person name="Lapidus A."/>
            <person name="Copeland A."/>
            <person name="Glavina Del Rio T."/>
            <person name="Tice H."/>
            <person name="Dalin E."/>
            <person name="Barry K."/>
            <person name="Pitluck S."/>
            <person name="Hauser L."/>
            <person name="Land M."/>
            <person name="Lucas S."/>
            <person name="Richardson P."/>
            <person name="Whitman W.B."/>
            <person name="Kyrpides N.C."/>
        </authorList>
    </citation>
    <scope>NUCLEOTIDE SEQUENCE [LARGE SCALE GENOMIC DNA]</scope>
    <source>
        <strain evidence="6">ATCC 43576 / DSM 4855 / Z</strain>
    </source>
</reference>
<keyword evidence="2" id="KW-0175">Coiled coil</keyword>
<dbReference type="STRING" id="410358.Mlab_1203"/>
<keyword evidence="1" id="KW-0378">Hydrolase</keyword>
<dbReference type="HOGENOM" id="CLU_008466_2_0_2"/>
<proteinExistence type="predicted"/>
<dbReference type="GO" id="GO:0016787">
    <property type="term" value="F:hydrolase activity"/>
    <property type="evidence" value="ECO:0007669"/>
    <property type="project" value="UniProtKB-KW"/>
</dbReference>
<evidence type="ECO:0000259" key="3">
    <source>
        <dbReference type="PROSITE" id="PS51192"/>
    </source>
</evidence>
<evidence type="ECO:0000256" key="2">
    <source>
        <dbReference type="SAM" id="Coils"/>
    </source>
</evidence>
<evidence type="ECO:0000313" key="5">
    <source>
        <dbReference type="EMBL" id="ABN07372.1"/>
    </source>
</evidence>
<organism evidence="5 6">
    <name type="scientific">Methanocorpusculum labreanum (strain ATCC 43576 / DSM 4855 / Z)</name>
    <dbReference type="NCBI Taxonomy" id="410358"/>
    <lineage>
        <taxon>Archaea</taxon>
        <taxon>Methanobacteriati</taxon>
        <taxon>Methanobacteriota</taxon>
        <taxon>Stenosarchaea group</taxon>
        <taxon>Methanomicrobia</taxon>
        <taxon>Methanomicrobiales</taxon>
        <taxon>Methanocorpusculaceae</taxon>
        <taxon>Methanocorpusculum</taxon>
    </lineage>
</organism>
<dbReference type="PANTHER" id="PTHR45766:SF6">
    <property type="entry name" value="SWI_SNF-RELATED MATRIX-ASSOCIATED ACTIN-DEPENDENT REGULATOR OF CHROMATIN SUBFAMILY A-LIKE PROTEIN 1"/>
    <property type="match status" value="1"/>
</dbReference>
<gene>
    <name evidence="5" type="ordered locus">Mlab_1203</name>
</gene>
<dbReference type="OrthoDB" id="6396at2157"/>
<keyword evidence="5" id="KW-0347">Helicase</keyword>
<dbReference type="Proteomes" id="UP000000365">
    <property type="component" value="Chromosome"/>
</dbReference>
<protein>
    <submittedName>
        <fullName evidence="5">Helicase domain protein</fullName>
    </submittedName>
</protein>
<dbReference type="KEGG" id="mla:Mlab_1203"/>
<dbReference type="InterPro" id="IPR000330">
    <property type="entry name" value="SNF2_N"/>
</dbReference>
<dbReference type="Gene3D" id="3.40.50.10810">
    <property type="entry name" value="Tandem AAA-ATPase domain"/>
    <property type="match status" value="1"/>
</dbReference>
<dbReference type="RefSeq" id="WP_011833575.1">
    <property type="nucleotide sequence ID" value="NC_008942.1"/>
</dbReference>
<keyword evidence="5" id="KW-0067">ATP-binding</keyword>
<dbReference type="Pfam" id="PF00176">
    <property type="entry name" value="SNF2-rel_dom"/>
    <property type="match status" value="1"/>
</dbReference>
<dbReference type="PROSITE" id="PS51192">
    <property type="entry name" value="HELICASE_ATP_BIND_1"/>
    <property type="match status" value="1"/>
</dbReference>
<dbReference type="CDD" id="cd00138">
    <property type="entry name" value="PLDc_SF"/>
    <property type="match status" value="1"/>
</dbReference>
<keyword evidence="6" id="KW-1185">Reference proteome</keyword>
<dbReference type="InterPro" id="IPR027417">
    <property type="entry name" value="P-loop_NTPase"/>
</dbReference>
<dbReference type="eggNOG" id="arCOG00871">
    <property type="taxonomic scope" value="Archaea"/>
</dbReference>
<name>A2SSR6_METLZ</name>
<dbReference type="InterPro" id="IPR049730">
    <property type="entry name" value="SNF2/RAD54-like_C"/>
</dbReference>
<dbReference type="GO" id="GO:0140097">
    <property type="term" value="F:catalytic activity, acting on DNA"/>
    <property type="evidence" value="ECO:0007669"/>
    <property type="project" value="UniProtKB-ARBA"/>
</dbReference>
<dbReference type="GO" id="GO:0005524">
    <property type="term" value="F:ATP binding"/>
    <property type="evidence" value="ECO:0007669"/>
    <property type="project" value="InterPro"/>
</dbReference>
<dbReference type="SMART" id="SM00490">
    <property type="entry name" value="HELICc"/>
    <property type="match status" value="1"/>
</dbReference>
<dbReference type="GO" id="GO:0006281">
    <property type="term" value="P:DNA repair"/>
    <property type="evidence" value="ECO:0007669"/>
    <property type="project" value="TreeGrafter"/>
</dbReference>
<dbReference type="CDD" id="cd18793">
    <property type="entry name" value="SF2_C_SNF"/>
    <property type="match status" value="1"/>
</dbReference>
<dbReference type="SUPFAM" id="SSF52540">
    <property type="entry name" value="P-loop containing nucleoside triphosphate hydrolases"/>
    <property type="match status" value="2"/>
</dbReference>
<sequence length="1065" mass="122924">MASPISSQEQIIQIVNTALQNRKDSTVNILNDKLTLSVFSELERNLQNVSEINFIVREEHSVPDKKELIHEFELTTKPSDILFNSYEIAEKNKLRYFHKARTMHDFIKSNVNVRKTLNPNMVRGNVLLIDDDVQIQGTSSLEISKPKTIHGLPQINFDTFINSSMDKEQITRSLKLFHTLWNTSGYTQDFKEELLESLLYIYKEYSPEFLYYYTLYALFGDQLDASVEHFENDNTRFKKTKIWNSLYKFQQDAVVTAIQRINQYNGCIIADSVGLGKTYEALAVIKYFEMRNDNVLVLAPAKLYDNWDSFKSPYVDNPLSDDKLNYKVLSHTDLSRDTGYSRSGLDLSRIDWGSFDLLVIDESHNFRNRTDSKDHVTRYQKLLTDIIKKGGNTKVLLLSATPVNNSLVDLRNQISIITSDRDFAYENGGIPSISQVLIKAQREINDWSRSSKRNKTVLLDSLPSEFYKLLEMVTISRSRKHITSCYGSENLAMFPKKCIPLTFRPGIDSDGMVMKFDEVNEELETLLLSVYSPMAYILPEYQAEYREKYATKINDREVFFHEQRESINIKLHRFNLCKRLESSVYSFGKTLERILGRIDGYLLSLERGEKLLTADTNGEDLDEDELAEMEDASYLEYKYEIDVRHLDVTNYIEDLQADKRKIKKILGQVNTVLEGKRDEKLATVQAFVLDKIQKTPYNVGNKKVLIFSAFADTANYLYDNLSPLLRAKGIHTGIVTGGNKPRTTIKKVNLKYNEILSHFSPISKERPDARNFGEIEVLIGTDCISEGQNLQDCDCVVNYDIQWNPVVLIQRFGRIDRLGSLNKRIQMVNFFPDMDLNEYLQLEERVKRKMVAANLGSTGDEDLLSPEMNDLEFRRVQLERLQKEVVDLEEMSDSISLTDLNMNGYLNELYEFVSAHPEVKKVPSGLFSITKGEEKGCLFCFRHMDNLAKPKSDSSLYPYYLLYMKNSGEVYIGMHNAREALSEFRRLSYGKEVPEMRLFQLFNARTKYASDMTKYSKLITKAISAITGAERKRAEESIFDFTGFVDEFAHTAEDDFELISFLIVE</sequence>
<evidence type="ECO:0000259" key="4">
    <source>
        <dbReference type="PROSITE" id="PS51194"/>
    </source>
</evidence>
<dbReference type="SMART" id="SM00487">
    <property type="entry name" value="DEXDc"/>
    <property type="match status" value="1"/>
</dbReference>
<dbReference type="Gene3D" id="3.40.50.300">
    <property type="entry name" value="P-loop containing nucleotide triphosphate hydrolases"/>
    <property type="match status" value="1"/>
</dbReference>
<dbReference type="GO" id="GO:0031297">
    <property type="term" value="P:replication fork processing"/>
    <property type="evidence" value="ECO:0007669"/>
    <property type="project" value="TreeGrafter"/>
</dbReference>
<feature type="domain" description="Helicase C-terminal" evidence="4">
    <location>
        <begin position="691"/>
        <end position="872"/>
    </location>
</feature>
<evidence type="ECO:0000313" key="6">
    <source>
        <dbReference type="Proteomes" id="UP000000365"/>
    </source>
</evidence>
<dbReference type="Pfam" id="PF00271">
    <property type="entry name" value="Helicase_C"/>
    <property type="match status" value="1"/>
</dbReference>
<dbReference type="PANTHER" id="PTHR45766">
    <property type="entry name" value="DNA ANNEALING HELICASE AND ENDONUCLEASE ZRANB3 FAMILY MEMBER"/>
    <property type="match status" value="1"/>
</dbReference>
<feature type="coiled-coil region" evidence="2">
    <location>
        <begin position="871"/>
        <end position="898"/>
    </location>
</feature>
<feature type="domain" description="Helicase ATP-binding" evidence="3">
    <location>
        <begin position="258"/>
        <end position="420"/>
    </location>
</feature>
<dbReference type="eggNOG" id="arCOG04818">
    <property type="taxonomic scope" value="Archaea"/>
</dbReference>
<dbReference type="GeneID" id="4795143"/>
<keyword evidence="5" id="KW-0547">Nucleotide-binding</keyword>
<dbReference type="GO" id="GO:0004386">
    <property type="term" value="F:helicase activity"/>
    <property type="evidence" value="ECO:0007669"/>
    <property type="project" value="UniProtKB-KW"/>
</dbReference>
<dbReference type="PROSITE" id="PS51194">
    <property type="entry name" value="HELICASE_CTER"/>
    <property type="match status" value="1"/>
</dbReference>
<dbReference type="InterPro" id="IPR014001">
    <property type="entry name" value="Helicase_ATP-bd"/>
</dbReference>